<dbReference type="OrthoDB" id="104705at2157"/>
<dbReference type="SUPFAM" id="SSF55811">
    <property type="entry name" value="Nudix"/>
    <property type="match status" value="1"/>
</dbReference>
<dbReference type="RefSeq" id="WP_158435251.1">
    <property type="nucleotide sequence ID" value="NZ_CP007536.1"/>
</dbReference>
<evidence type="ECO:0000313" key="5">
    <source>
        <dbReference type="Proteomes" id="UP000027093"/>
    </source>
</evidence>
<dbReference type="STRING" id="926571.NVIE_028030"/>
<dbReference type="PANTHER" id="PTHR11839:SF18">
    <property type="entry name" value="NUDIX HYDROLASE DOMAIN-CONTAINING PROTEIN"/>
    <property type="match status" value="1"/>
</dbReference>
<evidence type="ECO:0000256" key="1">
    <source>
        <dbReference type="ARBA" id="ARBA00001946"/>
    </source>
</evidence>
<accession>A0A060HKN5</accession>
<proteinExistence type="predicted"/>
<gene>
    <name evidence="4" type="ORF">NVIE_028030</name>
</gene>
<dbReference type="HOGENOM" id="CLU_062658_5_1_2"/>
<evidence type="ECO:0000256" key="2">
    <source>
        <dbReference type="ARBA" id="ARBA00022801"/>
    </source>
</evidence>
<keyword evidence="2 4" id="KW-0378">Hydrolase</keyword>
<dbReference type="PROSITE" id="PS00893">
    <property type="entry name" value="NUDIX_BOX"/>
    <property type="match status" value="1"/>
</dbReference>
<dbReference type="AlphaFoldDB" id="A0A060HKN5"/>
<dbReference type="Gene3D" id="3.90.79.10">
    <property type="entry name" value="Nucleoside Triphosphate Pyrophosphohydrolase"/>
    <property type="match status" value="1"/>
</dbReference>
<dbReference type="InterPro" id="IPR000086">
    <property type="entry name" value="NUDIX_hydrolase_dom"/>
</dbReference>
<dbReference type="Pfam" id="PF00293">
    <property type="entry name" value="NUDIX"/>
    <property type="match status" value="1"/>
</dbReference>
<reference evidence="4 5" key="1">
    <citation type="journal article" date="2014" name="Int. J. Syst. Evol. Microbiol.">
        <title>Nitrososphaera viennensis gen. nov., sp. nov., an aerobic and mesophilic, ammonia-oxidizing archaeon from soil and a member of the archaeal phylum Thaumarchaeota.</title>
        <authorList>
            <person name="Stieglmeier M."/>
            <person name="Klingl A."/>
            <person name="Alves R.J."/>
            <person name="Rittmann S.K."/>
            <person name="Melcher M."/>
            <person name="Leisch N."/>
            <person name="Schleper C."/>
        </authorList>
    </citation>
    <scope>NUCLEOTIDE SEQUENCE [LARGE SCALE GENOMIC DNA]</scope>
    <source>
        <strain evidence="4">EN76</strain>
    </source>
</reference>
<dbReference type="GeneID" id="74948039"/>
<evidence type="ECO:0000313" key="4">
    <source>
        <dbReference type="EMBL" id="AIC17079.1"/>
    </source>
</evidence>
<sequence length="180" mass="20026">MPVKVIASRRVYRGAISLRKDRFSINGGRVVEKEIVEHQPSVGIIAVTGDDSILLVRQYRRAPDKTLLEIPAGKIEKGETPRQAAVREMDEEIGYAAGKLEPFLKWYLAPGYDTELMHLFVATNLKKIKKRRAMDDDEDIVTKKVRLAAAVKKCLNGEIEDAKTIAAIMAYASSSSSKPL</sequence>
<dbReference type="KEGG" id="nvn:NVIE_028030"/>
<dbReference type="GO" id="GO:0016462">
    <property type="term" value="F:pyrophosphatase activity"/>
    <property type="evidence" value="ECO:0007669"/>
    <property type="project" value="UniProtKB-ARBA"/>
</dbReference>
<comment type="cofactor">
    <cofactor evidence="1">
        <name>Mg(2+)</name>
        <dbReference type="ChEBI" id="CHEBI:18420"/>
    </cofactor>
</comment>
<dbReference type="InterPro" id="IPR015797">
    <property type="entry name" value="NUDIX_hydrolase-like_dom_sf"/>
</dbReference>
<feature type="domain" description="Nudix hydrolase" evidence="3">
    <location>
        <begin position="37"/>
        <end position="167"/>
    </location>
</feature>
<dbReference type="EMBL" id="CP007536">
    <property type="protein sequence ID" value="AIC17079.1"/>
    <property type="molecule type" value="Genomic_DNA"/>
</dbReference>
<dbReference type="InterPro" id="IPR020476">
    <property type="entry name" value="Nudix_hydrolase"/>
</dbReference>
<dbReference type="GO" id="GO:0019693">
    <property type="term" value="P:ribose phosphate metabolic process"/>
    <property type="evidence" value="ECO:0007669"/>
    <property type="project" value="TreeGrafter"/>
</dbReference>
<dbReference type="InterPro" id="IPR020084">
    <property type="entry name" value="NUDIX_hydrolase_CS"/>
</dbReference>
<keyword evidence="5" id="KW-1185">Reference proteome</keyword>
<dbReference type="PANTHER" id="PTHR11839">
    <property type="entry name" value="UDP/ADP-SUGAR PYROPHOSPHATASE"/>
    <property type="match status" value="1"/>
</dbReference>
<dbReference type="PRINTS" id="PR00502">
    <property type="entry name" value="NUDIXFAMILY"/>
</dbReference>
<dbReference type="PROSITE" id="PS51462">
    <property type="entry name" value="NUDIX"/>
    <property type="match status" value="1"/>
</dbReference>
<name>A0A060HKN5_9ARCH</name>
<dbReference type="GO" id="GO:0006753">
    <property type="term" value="P:nucleoside phosphate metabolic process"/>
    <property type="evidence" value="ECO:0007669"/>
    <property type="project" value="TreeGrafter"/>
</dbReference>
<evidence type="ECO:0000259" key="3">
    <source>
        <dbReference type="PROSITE" id="PS51462"/>
    </source>
</evidence>
<protein>
    <submittedName>
        <fullName evidence="4">Putative NUDIX hydrolase</fullName>
    </submittedName>
</protein>
<organism evidence="4 5">
    <name type="scientific">Nitrososphaera viennensis EN76</name>
    <dbReference type="NCBI Taxonomy" id="926571"/>
    <lineage>
        <taxon>Archaea</taxon>
        <taxon>Nitrososphaerota</taxon>
        <taxon>Nitrososphaeria</taxon>
        <taxon>Nitrososphaerales</taxon>
        <taxon>Nitrososphaeraceae</taxon>
        <taxon>Nitrososphaera</taxon>
    </lineage>
</organism>
<dbReference type="CDD" id="cd03424">
    <property type="entry name" value="NUDIX_ADPRase_Nudt5_UGPPase_Nudt14"/>
    <property type="match status" value="1"/>
</dbReference>
<dbReference type="Proteomes" id="UP000027093">
    <property type="component" value="Chromosome"/>
</dbReference>